<evidence type="ECO:0000313" key="2">
    <source>
        <dbReference type="Proteomes" id="UP000297595"/>
    </source>
</evidence>
<dbReference type="AlphaFoldDB" id="A0A7C8K340"/>
<dbReference type="InterPro" id="IPR025207">
    <property type="entry name" value="Sim4_Fta4"/>
</dbReference>
<proteinExistence type="predicted"/>
<dbReference type="EMBL" id="SOZJ01000002">
    <property type="protein sequence ID" value="TGJ71740.1"/>
    <property type="molecule type" value="Genomic_DNA"/>
</dbReference>
<dbReference type="GO" id="GO:0031511">
    <property type="term" value="C:Mis6-Sim4 complex"/>
    <property type="evidence" value="ECO:0007669"/>
    <property type="project" value="InterPro"/>
</dbReference>
<gene>
    <name evidence="1" type="ORF">EYR41_003682</name>
</gene>
<accession>A0A7C8K340</accession>
<protein>
    <submittedName>
        <fullName evidence="1">Uncharacterized protein</fullName>
    </submittedName>
</protein>
<dbReference type="Proteomes" id="UP000297595">
    <property type="component" value="Unassembled WGS sequence"/>
</dbReference>
<dbReference type="PANTHER" id="PTHR42040:SF1">
    <property type="entry name" value="INNER KINETOCHORE SUBUNIT FTA4"/>
    <property type="match status" value="1"/>
</dbReference>
<name>A0A7C8K340_ORBOL</name>
<organism evidence="1 2">
    <name type="scientific">Orbilia oligospora</name>
    <name type="common">Nematode-trapping fungus</name>
    <name type="synonym">Arthrobotrys oligospora</name>
    <dbReference type="NCBI Taxonomy" id="2813651"/>
    <lineage>
        <taxon>Eukaryota</taxon>
        <taxon>Fungi</taxon>
        <taxon>Dikarya</taxon>
        <taxon>Ascomycota</taxon>
        <taxon>Pezizomycotina</taxon>
        <taxon>Orbiliomycetes</taxon>
        <taxon>Orbiliales</taxon>
        <taxon>Orbiliaceae</taxon>
        <taxon>Orbilia</taxon>
    </lineage>
</organism>
<dbReference type="PANTHER" id="PTHR42040">
    <property type="entry name" value="INNER KINETOCHORE SUBUNIT FTA4"/>
    <property type="match status" value="1"/>
</dbReference>
<comment type="caution">
    <text evidence="1">The sequence shown here is derived from an EMBL/GenBank/DDBJ whole genome shotgun (WGS) entry which is preliminary data.</text>
</comment>
<sequence length="224" mass="24857">MSSSSVNHLMFEAKKGFLISQTRIVSQSLSVTPGWEDGCCDAGPSEMTIAVVENTLAKGRCFSAMLSLFTGSFTSKCSLCGMANNHVSEQIEVLYQQQRNDKTPGQDGLDVLSGQADLSDPWSIEKLPETWPNEEEYGADEIYDAYKQLVGQVSSMAAGLASLRSRHERLLCLRNKISMLEKPQEKIQPNLVFKDSELALELKRMRILAAKLAYELDVSKPMQL</sequence>
<dbReference type="OrthoDB" id="21214at2759"/>
<reference evidence="1 2" key="1">
    <citation type="submission" date="2019-03" db="EMBL/GenBank/DDBJ databases">
        <title>Nematode-trapping fungi genome.</title>
        <authorList>
            <person name="Vidal-Diez De Ulzurrun G."/>
        </authorList>
    </citation>
    <scope>NUCLEOTIDE SEQUENCE [LARGE SCALE GENOMIC DNA]</scope>
    <source>
        <strain evidence="1 2">TWF154</strain>
    </source>
</reference>
<dbReference type="Pfam" id="PF13093">
    <property type="entry name" value="FTA4"/>
    <property type="match status" value="1"/>
</dbReference>
<evidence type="ECO:0000313" key="1">
    <source>
        <dbReference type="EMBL" id="TGJ71740.1"/>
    </source>
</evidence>